<evidence type="ECO:0000259" key="2">
    <source>
        <dbReference type="SMART" id="SM00343"/>
    </source>
</evidence>
<feature type="compositionally biased region" description="Polar residues" evidence="1">
    <location>
        <begin position="137"/>
        <end position="146"/>
    </location>
</feature>
<dbReference type="Proteomes" id="UP001147733">
    <property type="component" value="Unassembled WGS sequence"/>
</dbReference>
<feature type="domain" description="CCHC-type" evidence="2">
    <location>
        <begin position="413"/>
        <end position="429"/>
    </location>
</feature>
<feature type="compositionally biased region" description="Acidic residues" evidence="1">
    <location>
        <begin position="176"/>
        <end position="202"/>
    </location>
</feature>
<feature type="domain" description="CCHC-type" evidence="2">
    <location>
        <begin position="379"/>
        <end position="394"/>
    </location>
</feature>
<feature type="compositionally biased region" description="Low complexity" evidence="1">
    <location>
        <begin position="124"/>
        <end position="136"/>
    </location>
</feature>
<protein>
    <recommendedName>
        <fullName evidence="2">CCHC-type domain-containing protein</fullName>
    </recommendedName>
</protein>
<comment type="caution">
    <text evidence="3">The sequence shown here is derived from an EMBL/GenBank/DDBJ whole genome shotgun (WGS) entry which is preliminary data.</text>
</comment>
<proteinExistence type="predicted"/>
<feature type="domain" description="CCHC-type" evidence="2">
    <location>
        <begin position="353"/>
        <end position="369"/>
    </location>
</feature>
<dbReference type="AlphaFoldDB" id="A0A9W9TKF6"/>
<dbReference type="RefSeq" id="XP_056498467.1">
    <property type="nucleotide sequence ID" value="XM_056646916.1"/>
</dbReference>
<dbReference type="InterPro" id="IPR001878">
    <property type="entry name" value="Znf_CCHC"/>
</dbReference>
<feature type="compositionally biased region" description="Basic and acidic residues" evidence="1">
    <location>
        <begin position="150"/>
        <end position="159"/>
    </location>
</feature>
<feature type="domain" description="CCHC-type" evidence="2">
    <location>
        <begin position="315"/>
        <end position="331"/>
    </location>
</feature>
<name>A0A9W9TKF6_PENCI</name>
<accession>A0A9W9TKF6</accession>
<feature type="domain" description="CCHC-type" evidence="2">
    <location>
        <begin position="333"/>
        <end position="350"/>
    </location>
</feature>
<organism evidence="3 4">
    <name type="scientific">Penicillium citrinum</name>
    <dbReference type="NCBI Taxonomy" id="5077"/>
    <lineage>
        <taxon>Eukaryota</taxon>
        <taxon>Fungi</taxon>
        <taxon>Dikarya</taxon>
        <taxon>Ascomycota</taxon>
        <taxon>Pezizomycotina</taxon>
        <taxon>Eurotiomycetes</taxon>
        <taxon>Eurotiomycetidae</taxon>
        <taxon>Eurotiales</taxon>
        <taxon>Aspergillaceae</taxon>
        <taxon>Penicillium</taxon>
    </lineage>
</organism>
<reference evidence="3" key="2">
    <citation type="journal article" date="2023" name="IMA Fungus">
        <title>Comparative genomic study of the Penicillium genus elucidates a diverse pangenome and 15 lateral gene transfer events.</title>
        <authorList>
            <person name="Petersen C."/>
            <person name="Sorensen T."/>
            <person name="Nielsen M.R."/>
            <person name="Sondergaard T.E."/>
            <person name="Sorensen J.L."/>
            <person name="Fitzpatrick D.A."/>
            <person name="Frisvad J.C."/>
            <person name="Nielsen K.L."/>
        </authorList>
    </citation>
    <scope>NUCLEOTIDE SEQUENCE</scope>
    <source>
        <strain evidence="3">IBT 23319</strain>
    </source>
</reference>
<keyword evidence="4" id="KW-1185">Reference proteome</keyword>
<dbReference type="GeneID" id="81386083"/>
<feature type="compositionally biased region" description="Polar residues" evidence="1">
    <location>
        <begin position="235"/>
        <end position="246"/>
    </location>
</feature>
<dbReference type="GO" id="GO:0008270">
    <property type="term" value="F:zinc ion binding"/>
    <property type="evidence" value="ECO:0007669"/>
    <property type="project" value="InterPro"/>
</dbReference>
<feature type="compositionally biased region" description="Pro residues" evidence="1">
    <location>
        <begin position="469"/>
        <end position="478"/>
    </location>
</feature>
<dbReference type="EMBL" id="JAPQKT010000007">
    <property type="protein sequence ID" value="KAJ5224495.1"/>
    <property type="molecule type" value="Genomic_DNA"/>
</dbReference>
<feature type="region of interest" description="Disordered" evidence="1">
    <location>
        <begin position="453"/>
        <end position="580"/>
    </location>
</feature>
<dbReference type="GO" id="GO:0003676">
    <property type="term" value="F:nucleic acid binding"/>
    <property type="evidence" value="ECO:0007669"/>
    <property type="project" value="InterPro"/>
</dbReference>
<reference evidence="3" key="1">
    <citation type="submission" date="2022-11" db="EMBL/GenBank/DDBJ databases">
        <authorList>
            <person name="Petersen C."/>
        </authorList>
    </citation>
    <scope>NUCLEOTIDE SEQUENCE</scope>
    <source>
        <strain evidence="3">IBT 23319</strain>
    </source>
</reference>
<evidence type="ECO:0000313" key="4">
    <source>
        <dbReference type="Proteomes" id="UP001147733"/>
    </source>
</evidence>
<evidence type="ECO:0000256" key="1">
    <source>
        <dbReference type="SAM" id="MobiDB-lite"/>
    </source>
</evidence>
<dbReference type="SMART" id="SM00343">
    <property type="entry name" value="ZnF_C2HC"/>
    <property type="match status" value="5"/>
</dbReference>
<feature type="region of interest" description="Disordered" evidence="1">
    <location>
        <begin position="230"/>
        <end position="260"/>
    </location>
</feature>
<dbReference type="OrthoDB" id="7608935at2759"/>
<sequence>MPDSGDEADSRTATVGAPRTGKKAASRNAHDSDSRPTKKQRRNQPAADLAVEDFVPRGGSFSEKPLEVDPDDTSSSGSGSDSESDSDSNPTTVNPHAGSTAPAVSWNRGTKNAVRTTLGKRKPQSQSQSKPQTSPQLAQSNATSAQFDAVNEKYWRSRSDSASSAGSDVAKKDEAPENEDSSSEEGEMDSPSDSDDSESLDSEADDSIMLNIGTKHEQAADDYDPEVLELDSGLANGNTNGDTHGISNRKRSDSLLDPKSSLAESKEEAFQIFSRRYPTAPVTLVDLSKSDLEKQAKFLYWDLEIHTLDLQLPIGCVECLRQGHMAEVCPTKECENCGAWNKHSSSLCPTWRRCLRCRERGHQEEQCSSALKCPASEVPCDLCGKPHLETQCDQRCAFPTREIVDASCEVGMSCARCASGQHLIGDCPSVIYPSYSSSTFSLKDIDPTTIINLSAGPIPRKMGPAAKAGPPPNRPPKGPNRGGRRGGGGGNGGKSFSSDSSDDMPRGGKKPPLSRGRGRGAIRFGGGLGSDQPRGKPPPKRTISPLPRRGPPPPPRGGGGGGGGNRGRGGGRGGKRGRGR</sequence>
<gene>
    <name evidence="3" type="ORF">N7469_007998</name>
</gene>
<feature type="compositionally biased region" description="Gly residues" evidence="1">
    <location>
        <begin position="557"/>
        <end position="572"/>
    </location>
</feature>
<feature type="region of interest" description="Disordered" evidence="1">
    <location>
        <begin position="1"/>
        <end position="202"/>
    </location>
</feature>
<evidence type="ECO:0000313" key="3">
    <source>
        <dbReference type="EMBL" id="KAJ5224495.1"/>
    </source>
</evidence>